<accession>A0A9J7AKN4</accession>
<dbReference type="InterPro" id="IPR029056">
    <property type="entry name" value="Ribokinase-like"/>
</dbReference>
<dbReference type="AlphaFoldDB" id="A0A9J7AKN4"/>
<dbReference type="GO" id="GO:0009443">
    <property type="term" value="P:pyridoxal 5'-phosphate salvage"/>
    <property type="evidence" value="ECO:0007669"/>
    <property type="project" value="InterPro"/>
</dbReference>
<dbReference type="Pfam" id="PF08543">
    <property type="entry name" value="Phos_pyr_kin"/>
    <property type="match status" value="1"/>
</dbReference>
<evidence type="ECO:0000256" key="5">
    <source>
        <dbReference type="ARBA" id="ARBA00022840"/>
    </source>
</evidence>
<dbReference type="PANTHER" id="PTHR10534:SF2">
    <property type="entry name" value="PYRIDOXAL KINASE"/>
    <property type="match status" value="1"/>
</dbReference>
<dbReference type="PANTHER" id="PTHR10534">
    <property type="entry name" value="PYRIDOXAL KINASE"/>
    <property type="match status" value="1"/>
</dbReference>
<keyword evidence="8" id="KW-1185">Reference proteome</keyword>
<dbReference type="Proteomes" id="UP001060336">
    <property type="component" value="Chromosome"/>
</dbReference>
<keyword evidence="4 7" id="KW-0418">Kinase</keyword>
<evidence type="ECO:0000259" key="6">
    <source>
        <dbReference type="Pfam" id="PF08543"/>
    </source>
</evidence>
<dbReference type="EMBL" id="CP102480">
    <property type="protein sequence ID" value="UUX48048.1"/>
    <property type="molecule type" value="Genomic_DNA"/>
</dbReference>
<dbReference type="RefSeq" id="WP_257766556.1">
    <property type="nucleotide sequence ID" value="NZ_CP102480.1"/>
</dbReference>
<organism evidence="7 8">
    <name type="scientific">Nisaea acidiphila</name>
    <dbReference type="NCBI Taxonomy" id="1862145"/>
    <lineage>
        <taxon>Bacteria</taxon>
        <taxon>Pseudomonadati</taxon>
        <taxon>Pseudomonadota</taxon>
        <taxon>Alphaproteobacteria</taxon>
        <taxon>Rhodospirillales</taxon>
        <taxon>Thalassobaculaceae</taxon>
        <taxon>Nisaea</taxon>
    </lineage>
</organism>
<proteinExistence type="predicted"/>
<dbReference type="KEGG" id="naci:NUH88_11520"/>
<evidence type="ECO:0000256" key="4">
    <source>
        <dbReference type="ARBA" id="ARBA00022777"/>
    </source>
</evidence>
<feature type="domain" description="Pyridoxamine kinase/Phosphomethylpyrimidine kinase" evidence="6">
    <location>
        <begin position="91"/>
        <end position="244"/>
    </location>
</feature>
<dbReference type="GO" id="GO:0008478">
    <property type="term" value="F:pyridoxal kinase activity"/>
    <property type="evidence" value="ECO:0007669"/>
    <property type="project" value="UniProtKB-EC"/>
</dbReference>
<dbReference type="EC" id="2.7.1.35" evidence="1"/>
<reference evidence="7" key="1">
    <citation type="submission" date="2022-08" db="EMBL/GenBank/DDBJ databases">
        <title>Nisaea acidiphila sp. nov., isolated from a marine algal debris and emended description of the genus Nisaea Urios et al. 2008.</title>
        <authorList>
            <person name="Kwon K."/>
        </authorList>
    </citation>
    <scope>NUCLEOTIDE SEQUENCE</scope>
    <source>
        <strain evidence="7">MEBiC11861</strain>
    </source>
</reference>
<evidence type="ECO:0000256" key="3">
    <source>
        <dbReference type="ARBA" id="ARBA00022741"/>
    </source>
</evidence>
<evidence type="ECO:0000313" key="7">
    <source>
        <dbReference type="EMBL" id="UUX48048.1"/>
    </source>
</evidence>
<dbReference type="NCBIfam" id="TIGR00687">
    <property type="entry name" value="pyridox_kin"/>
    <property type="match status" value="1"/>
</dbReference>
<evidence type="ECO:0000313" key="8">
    <source>
        <dbReference type="Proteomes" id="UP001060336"/>
    </source>
</evidence>
<sequence length="279" mass="29667">MAILSIQSRVSYGYVGNSIAVPAIQAAGLEVWPLDTVSFSNHPGHGQFRGRTRDPAELQAELEGLDALGVLDGLSAALSGYLGHPGSARAITDAVLRTRRVRPDLPYILDPVIGDHGRRFVADGVAEAIRDELLPLSDIITPNLFELGVLAGQEIEEKLPAIVGAARSLISANRLTAVAVTGIERPDRVSNLLVTAEHCCEASSPRLARGFNGTGDLFAALLAAWFVKTEDARSAFARAAGGLELATRVTDRADRRELFLPAILKGLKSCRPAALTIHP</sequence>
<dbReference type="GO" id="GO:0005829">
    <property type="term" value="C:cytosol"/>
    <property type="evidence" value="ECO:0007669"/>
    <property type="project" value="TreeGrafter"/>
</dbReference>
<evidence type="ECO:0000256" key="1">
    <source>
        <dbReference type="ARBA" id="ARBA00012104"/>
    </source>
</evidence>
<dbReference type="Gene3D" id="3.40.1190.20">
    <property type="match status" value="1"/>
</dbReference>
<protein>
    <recommendedName>
        <fullName evidence="1">pyridoxal kinase</fullName>
        <ecNumber evidence="1">2.7.1.35</ecNumber>
    </recommendedName>
</protein>
<name>A0A9J7AKN4_9PROT</name>
<keyword evidence="5" id="KW-0067">ATP-binding</keyword>
<dbReference type="InterPro" id="IPR004625">
    <property type="entry name" value="PyrdxlKinase"/>
</dbReference>
<keyword evidence="3" id="KW-0547">Nucleotide-binding</keyword>
<gene>
    <name evidence="7" type="primary">pdxY</name>
    <name evidence="7" type="ORF">NUH88_11520</name>
</gene>
<dbReference type="SUPFAM" id="SSF53613">
    <property type="entry name" value="Ribokinase-like"/>
    <property type="match status" value="1"/>
</dbReference>
<dbReference type="GO" id="GO:0005524">
    <property type="term" value="F:ATP binding"/>
    <property type="evidence" value="ECO:0007669"/>
    <property type="project" value="UniProtKB-KW"/>
</dbReference>
<keyword evidence="2 7" id="KW-0808">Transferase</keyword>
<dbReference type="InterPro" id="IPR013749">
    <property type="entry name" value="PM/HMP-P_kinase-1"/>
</dbReference>
<dbReference type="CDD" id="cd01173">
    <property type="entry name" value="pyridoxal_pyridoxamine_kinase"/>
    <property type="match status" value="1"/>
</dbReference>
<evidence type="ECO:0000256" key="2">
    <source>
        <dbReference type="ARBA" id="ARBA00022679"/>
    </source>
</evidence>